<feature type="region of interest" description="Disordered" evidence="12">
    <location>
        <begin position="24"/>
        <end position="48"/>
    </location>
</feature>
<keyword evidence="9" id="KW-0804">Transcription</keyword>
<feature type="domain" description="C2H2-type" evidence="13">
    <location>
        <begin position="387"/>
        <end position="414"/>
    </location>
</feature>
<evidence type="ECO:0000256" key="12">
    <source>
        <dbReference type="SAM" id="MobiDB-lite"/>
    </source>
</evidence>
<evidence type="ECO:0000256" key="2">
    <source>
        <dbReference type="ARBA" id="ARBA00006991"/>
    </source>
</evidence>
<evidence type="ECO:0000256" key="10">
    <source>
        <dbReference type="ARBA" id="ARBA00023242"/>
    </source>
</evidence>
<accession>A0ABD0WG01</accession>
<evidence type="ECO:0000256" key="8">
    <source>
        <dbReference type="ARBA" id="ARBA00023125"/>
    </source>
</evidence>
<comment type="caution">
    <text evidence="14">The sequence shown here is derived from an EMBL/GenBank/DDBJ whole genome shotgun (WGS) entry which is preliminary data.</text>
</comment>
<evidence type="ECO:0000313" key="15">
    <source>
        <dbReference type="Proteomes" id="UP001557470"/>
    </source>
</evidence>
<keyword evidence="6" id="KW-0862">Zinc</keyword>
<dbReference type="EMBL" id="JAGEUA010000007">
    <property type="protein sequence ID" value="KAL0970547.1"/>
    <property type="molecule type" value="Genomic_DNA"/>
</dbReference>
<keyword evidence="3" id="KW-0479">Metal-binding</keyword>
<reference evidence="14 15" key="1">
    <citation type="submission" date="2024-06" db="EMBL/GenBank/DDBJ databases">
        <authorList>
            <person name="Pan Q."/>
            <person name="Wen M."/>
            <person name="Jouanno E."/>
            <person name="Zahm M."/>
            <person name="Klopp C."/>
            <person name="Cabau C."/>
            <person name="Louis A."/>
            <person name="Berthelot C."/>
            <person name="Parey E."/>
            <person name="Roest Crollius H."/>
            <person name="Montfort J."/>
            <person name="Robinson-Rechavi M."/>
            <person name="Bouchez O."/>
            <person name="Lampietro C."/>
            <person name="Lopez Roques C."/>
            <person name="Donnadieu C."/>
            <person name="Postlethwait J."/>
            <person name="Bobe J."/>
            <person name="Verreycken H."/>
            <person name="Guiguen Y."/>
        </authorList>
    </citation>
    <scope>NUCLEOTIDE SEQUENCE [LARGE SCALE GENOMIC DNA]</scope>
    <source>
        <strain evidence="14">Up_M1</strain>
        <tissue evidence="14">Testis</tissue>
    </source>
</reference>
<keyword evidence="10" id="KW-0539">Nucleus</keyword>
<evidence type="ECO:0000256" key="11">
    <source>
        <dbReference type="PROSITE-ProRule" id="PRU00042"/>
    </source>
</evidence>
<evidence type="ECO:0000259" key="13">
    <source>
        <dbReference type="PROSITE" id="PS50157"/>
    </source>
</evidence>
<evidence type="ECO:0000256" key="5">
    <source>
        <dbReference type="ARBA" id="ARBA00022771"/>
    </source>
</evidence>
<dbReference type="InterPro" id="IPR036236">
    <property type="entry name" value="Znf_C2H2_sf"/>
</dbReference>
<keyword evidence="15" id="KW-1185">Reference proteome</keyword>
<keyword evidence="7" id="KW-0805">Transcription regulation</keyword>
<dbReference type="SUPFAM" id="SSF57667">
    <property type="entry name" value="beta-beta-alpha zinc fingers"/>
    <property type="match status" value="2"/>
</dbReference>
<dbReference type="AlphaFoldDB" id="A0ABD0WG01"/>
<dbReference type="Proteomes" id="UP001557470">
    <property type="component" value="Unassembled WGS sequence"/>
</dbReference>
<evidence type="ECO:0000256" key="6">
    <source>
        <dbReference type="ARBA" id="ARBA00022833"/>
    </source>
</evidence>
<evidence type="ECO:0000256" key="4">
    <source>
        <dbReference type="ARBA" id="ARBA00022737"/>
    </source>
</evidence>
<dbReference type="PROSITE" id="PS00028">
    <property type="entry name" value="ZINC_FINGER_C2H2_1"/>
    <property type="match status" value="3"/>
</dbReference>
<dbReference type="Pfam" id="PF00096">
    <property type="entry name" value="zf-C2H2"/>
    <property type="match status" value="3"/>
</dbReference>
<feature type="compositionally biased region" description="Low complexity" evidence="12">
    <location>
        <begin position="24"/>
        <end position="39"/>
    </location>
</feature>
<dbReference type="SMART" id="SM00355">
    <property type="entry name" value="ZnF_C2H2"/>
    <property type="match status" value="3"/>
</dbReference>
<dbReference type="GO" id="GO:0008270">
    <property type="term" value="F:zinc ion binding"/>
    <property type="evidence" value="ECO:0007669"/>
    <property type="project" value="UniProtKB-KW"/>
</dbReference>
<protein>
    <recommendedName>
        <fullName evidence="13">C2H2-type domain-containing protein</fullName>
    </recommendedName>
</protein>
<proteinExistence type="inferred from homology"/>
<name>A0ABD0WG01_UMBPY</name>
<dbReference type="FunFam" id="3.30.160.60:FF:000064">
    <property type="entry name" value="Early growth response protein 3"/>
    <property type="match status" value="1"/>
</dbReference>
<dbReference type="GO" id="GO:0005634">
    <property type="term" value="C:nucleus"/>
    <property type="evidence" value="ECO:0007669"/>
    <property type="project" value="UniProtKB-SubCell"/>
</dbReference>
<evidence type="ECO:0000256" key="7">
    <source>
        <dbReference type="ARBA" id="ARBA00023015"/>
    </source>
</evidence>
<evidence type="ECO:0000313" key="14">
    <source>
        <dbReference type="EMBL" id="KAL0970547.1"/>
    </source>
</evidence>
<evidence type="ECO:0000256" key="1">
    <source>
        <dbReference type="ARBA" id="ARBA00004123"/>
    </source>
</evidence>
<sequence length="430" mass="46032">MLFTEEDLFMSEFEDACSAWVDSVGSSSDGTDSDIGSPSQQGGVFSPGTDVSDSDFFSDLSDCSSDSMSPPLAYTGSFYTEPLPGVVPPCSAEALLNMITEIVGICTVEDQETNGLTSASLPAIDLPCTASSLKSSSMEPDSSSNCNQALDVIPASSIGVDLQTLPTPPVVVKTEVNSSCHFSHSSTDAFPTGSLEQLFPLSGLTLDHQVDVKELLDSLLLTDIKSECEIKQEPCFMEEWAENFAASANGSYINNSFLELHTGAPGQQQLGACGDLAAFTASLSSSSLDALLSSLLPGVFPRTRGVHSTAGASKTTSRSRSGVVKVKPFPCPITGCERRFSRSDELNRHVRIHTGHKPFQCSVCLRSFSRSDHLTTHTRTHTGEKPFSCDVCGKRFARSDERKRHGRVHVKQQLKAQMMAAYNLAFPGGV</sequence>
<feature type="domain" description="C2H2-type" evidence="13">
    <location>
        <begin position="359"/>
        <end position="386"/>
    </location>
</feature>
<keyword evidence="5 11" id="KW-0863">Zinc-finger</keyword>
<gene>
    <name evidence="14" type="ORF">UPYG_G00243610</name>
</gene>
<evidence type="ECO:0000256" key="9">
    <source>
        <dbReference type="ARBA" id="ARBA00023163"/>
    </source>
</evidence>
<comment type="similarity">
    <text evidence="2">Belongs to the krueppel C2H2-type zinc-finger protein family.</text>
</comment>
<dbReference type="PANTHER" id="PTHR23235">
    <property type="entry name" value="KRUEPPEL-LIKE TRANSCRIPTION FACTOR"/>
    <property type="match status" value="1"/>
</dbReference>
<dbReference type="Gene3D" id="3.30.160.60">
    <property type="entry name" value="Classic Zinc Finger"/>
    <property type="match status" value="3"/>
</dbReference>
<dbReference type="InterPro" id="IPR013087">
    <property type="entry name" value="Znf_C2H2_type"/>
</dbReference>
<feature type="domain" description="C2H2-type" evidence="13">
    <location>
        <begin position="329"/>
        <end position="358"/>
    </location>
</feature>
<organism evidence="14 15">
    <name type="scientific">Umbra pygmaea</name>
    <name type="common">Eastern mudminnow</name>
    <dbReference type="NCBI Taxonomy" id="75934"/>
    <lineage>
        <taxon>Eukaryota</taxon>
        <taxon>Metazoa</taxon>
        <taxon>Chordata</taxon>
        <taxon>Craniata</taxon>
        <taxon>Vertebrata</taxon>
        <taxon>Euteleostomi</taxon>
        <taxon>Actinopterygii</taxon>
        <taxon>Neopterygii</taxon>
        <taxon>Teleostei</taxon>
        <taxon>Protacanthopterygii</taxon>
        <taxon>Esociformes</taxon>
        <taxon>Umbridae</taxon>
        <taxon>Umbra</taxon>
    </lineage>
</organism>
<dbReference type="PANTHER" id="PTHR23235:SF155">
    <property type="entry name" value="EARLY GROWTH RESPONSE 4-RELATED"/>
    <property type="match status" value="1"/>
</dbReference>
<evidence type="ECO:0000256" key="3">
    <source>
        <dbReference type="ARBA" id="ARBA00022723"/>
    </source>
</evidence>
<keyword evidence="8" id="KW-0238">DNA-binding</keyword>
<dbReference type="GO" id="GO:0003677">
    <property type="term" value="F:DNA binding"/>
    <property type="evidence" value="ECO:0007669"/>
    <property type="project" value="UniProtKB-KW"/>
</dbReference>
<keyword evidence="4" id="KW-0677">Repeat</keyword>
<dbReference type="PROSITE" id="PS50157">
    <property type="entry name" value="ZINC_FINGER_C2H2_2"/>
    <property type="match status" value="3"/>
</dbReference>
<comment type="subcellular location">
    <subcellularLocation>
        <location evidence="1">Nucleus</location>
    </subcellularLocation>
</comment>